<dbReference type="EMBL" id="VUJU01000890">
    <property type="protein sequence ID" value="KAF0767800.1"/>
    <property type="molecule type" value="Genomic_DNA"/>
</dbReference>
<keyword evidence="3" id="KW-1185">Reference proteome</keyword>
<proteinExistence type="predicted"/>
<name>A0A6G0ZBP3_APHCR</name>
<gene>
    <name evidence="2" type="ORF">FWK35_00016077</name>
</gene>
<keyword evidence="1" id="KW-0812">Transmembrane</keyword>
<keyword evidence="1" id="KW-1133">Transmembrane helix</keyword>
<keyword evidence="1" id="KW-0472">Membrane</keyword>
<sequence>MNNLKLIIRADRTPQNQHRGSDNSPTTNEVAILLVDILYCKDGLSYYINISILITFNSEIIFLLLNAICTQITLKYSFTDLIFCGSLHHGRVFEDIHFNEFVHYKNLKKKMVNTHTEKILDLLKF</sequence>
<dbReference type="Proteomes" id="UP000478052">
    <property type="component" value="Unassembled WGS sequence"/>
</dbReference>
<feature type="transmembrane region" description="Helical" evidence="1">
    <location>
        <begin position="46"/>
        <end position="68"/>
    </location>
</feature>
<evidence type="ECO:0000256" key="1">
    <source>
        <dbReference type="SAM" id="Phobius"/>
    </source>
</evidence>
<evidence type="ECO:0000313" key="2">
    <source>
        <dbReference type="EMBL" id="KAF0767800.1"/>
    </source>
</evidence>
<accession>A0A6G0ZBP3</accession>
<comment type="caution">
    <text evidence="2">The sequence shown here is derived from an EMBL/GenBank/DDBJ whole genome shotgun (WGS) entry which is preliminary data.</text>
</comment>
<protein>
    <submittedName>
        <fullName evidence="2">Uncharacterized protein</fullName>
    </submittedName>
</protein>
<organism evidence="2 3">
    <name type="scientific">Aphis craccivora</name>
    <name type="common">Cowpea aphid</name>
    <dbReference type="NCBI Taxonomy" id="307492"/>
    <lineage>
        <taxon>Eukaryota</taxon>
        <taxon>Metazoa</taxon>
        <taxon>Ecdysozoa</taxon>
        <taxon>Arthropoda</taxon>
        <taxon>Hexapoda</taxon>
        <taxon>Insecta</taxon>
        <taxon>Pterygota</taxon>
        <taxon>Neoptera</taxon>
        <taxon>Paraneoptera</taxon>
        <taxon>Hemiptera</taxon>
        <taxon>Sternorrhyncha</taxon>
        <taxon>Aphidomorpha</taxon>
        <taxon>Aphidoidea</taxon>
        <taxon>Aphididae</taxon>
        <taxon>Aphidini</taxon>
        <taxon>Aphis</taxon>
        <taxon>Aphis</taxon>
    </lineage>
</organism>
<evidence type="ECO:0000313" key="3">
    <source>
        <dbReference type="Proteomes" id="UP000478052"/>
    </source>
</evidence>
<reference evidence="2 3" key="1">
    <citation type="submission" date="2019-08" db="EMBL/GenBank/DDBJ databases">
        <title>Whole genome of Aphis craccivora.</title>
        <authorList>
            <person name="Voronova N.V."/>
            <person name="Shulinski R.S."/>
            <person name="Bandarenka Y.V."/>
            <person name="Zhorov D.G."/>
            <person name="Warner D."/>
        </authorList>
    </citation>
    <scope>NUCLEOTIDE SEQUENCE [LARGE SCALE GENOMIC DNA]</scope>
    <source>
        <strain evidence="2">180601</strain>
        <tissue evidence="2">Whole Body</tissue>
    </source>
</reference>
<dbReference type="AlphaFoldDB" id="A0A6G0ZBP3"/>